<evidence type="ECO:0008006" key="5">
    <source>
        <dbReference type="Google" id="ProtNLM"/>
    </source>
</evidence>
<feature type="transmembrane region" description="Helical" evidence="2">
    <location>
        <begin position="81"/>
        <end position="104"/>
    </location>
</feature>
<feature type="transmembrane region" description="Helical" evidence="2">
    <location>
        <begin position="162"/>
        <end position="181"/>
    </location>
</feature>
<dbReference type="RefSeq" id="WP_069609740.1">
    <property type="nucleotide sequence ID" value="NZ_CP015218.1"/>
</dbReference>
<gene>
    <name evidence="3" type="ORF">A0128_21175</name>
</gene>
<dbReference type="OrthoDB" id="322733at2"/>
<keyword evidence="2" id="KW-1133">Transmembrane helix</keyword>
<dbReference type="InterPro" id="IPR012666">
    <property type="entry name" value="CbtA_put"/>
</dbReference>
<feature type="region of interest" description="Disordered" evidence="1">
    <location>
        <begin position="46"/>
        <end position="74"/>
    </location>
</feature>
<evidence type="ECO:0000313" key="3">
    <source>
        <dbReference type="EMBL" id="AOP36523.1"/>
    </source>
</evidence>
<dbReference type="Pfam" id="PF09490">
    <property type="entry name" value="CbtA"/>
    <property type="match status" value="1"/>
</dbReference>
<keyword evidence="4" id="KW-1185">Reference proteome</keyword>
<dbReference type="AlphaFoldDB" id="A0A1D7V3Z8"/>
<dbReference type="EMBL" id="CP015218">
    <property type="protein sequence ID" value="AOP36523.1"/>
    <property type="molecule type" value="Genomic_DNA"/>
</dbReference>
<evidence type="ECO:0000313" key="4">
    <source>
        <dbReference type="Proteomes" id="UP000094197"/>
    </source>
</evidence>
<dbReference type="Proteomes" id="UP000094197">
    <property type="component" value="Chromosome 2"/>
</dbReference>
<feature type="transmembrane region" description="Helical" evidence="2">
    <location>
        <begin position="12"/>
        <end position="36"/>
    </location>
</feature>
<accession>A0A1D7V3Z8</accession>
<feature type="transmembrane region" description="Helical" evidence="2">
    <location>
        <begin position="229"/>
        <end position="253"/>
    </location>
</feature>
<evidence type="ECO:0000256" key="2">
    <source>
        <dbReference type="SAM" id="Phobius"/>
    </source>
</evidence>
<feature type="transmembrane region" description="Helical" evidence="2">
    <location>
        <begin position="124"/>
        <end position="142"/>
    </location>
</feature>
<name>A0A1D7V3Z8_9LEPT</name>
<proteinExistence type="predicted"/>
<feature type="compositionally biased region" description="Basic and acidic residues" evidence="1">
    <location>
        <begin position="53"/>
        <end position="64"/>
    </location>
</feature>
<evidence type="ECO:0000256" key="1">
    <source>
        <dbReference type="SAM" id="MobiDB-lite"/>
    </source>
</evidence>
<sequence length="262" mass="28941">MKEIFLKRLVLGCKAGLIAGLGYGILLQVLVTPLILKAESFETKSSENSGHVHSHEHGTKEHPRSANPSEESNTFSPKRFVWTWVGAILLGLAFGSLATIGFSLLEFSQLLSPEFLRTRWKSSFTISILGFLIFFGIPSLGLPPQLPGIVGSEEDFGLRQNWWFGAVLGSTTTLIGIFTFFKLLNKSPIAANVLSLLLLILFLFYLFVIPGIPEHSTKSLAPESLRLQFILTSLATNILLWLGIGFLVSHFILNQKTEPETI</sequence>
<protein>
    <recommendedName>
        <fullName evidence="5">Cobalt transporter</fullName>
    </recommendedName>
</protein>
<keyword evidence="2" id="KW-0472">Membrane</keyword>
<keyword evidence="2" id="KW-0812">Transmembrane</keyword>
<feature type="transmembrane region" description="Helical" evidence="2">
    <location>
        <begin position="188"/>
        <end position="209"/>
    </location>
</feature>
<dbReference type="KEGG" id="laj:A0128_21175"/>
<reference evidence="3 4" key="1">
    <citation type="submission" date="2016-04" db="EMBL/GenBank/DDBJ databases">
        <title>Complete genome seqeunce of Leptospira alstonii serovar Room22.</title>
        <authorList>
            <person name="Nally J.E."/>
            <person name="Bayles D.O."/>
            <person name="Hurley D."/>
            <person name="Fanning S."/>
            <person name="McMahon B.J."/>
            <person name="Arent Z."/>
        </authorList>
    </citation>
    <scope>NUCLEOTIDE SEQUENCE [LARGE SCALE GENOMIC DNA]</scope>
    <source>
        <strain evidence="3 4">GWTS #1</strain>
    </source>
</reference>
<organism evidence="3 4">
    <name type="scientific">Leptospira tipperaryensis</name>
    <dbReference type="NCBI Taxonomy" id="2564040"/>
    <lineage>
        <taxon>Bacteria</taxon>
        <taxon>Pseudomonadati</taxon>
        <taxon>Spirochaetota</taxon>
        <taxon>Spirochaetia</taxon>
        <taxon>Leptospirales</taxon>
        <taxon>Leptospiraceae</taxon>
        <taxon>Leptospira</taxon>
    </lineage>
</organism>